<dbReference type="AlphaFoldDB" id="A0A484IA38"/>
<dbReference type="Proteomes" id="UP000294299">
    <property type="component" value="Chromosome NFRAN"/>
</dbReference>
<organism evidence="1 2">
    <name type="scientific">Candidatus Nitrosocosmicus franklandianus</name>
    <dbReference type="NCBI Taxonomy" id="1798806"/>
    <lineage>
        <taxon>Archaea</taxon>
        <taxon>Nitrososphaerota</taxon>
        <taxon>Nitrososphaeria</taxon>
        <taxon>Nitrososphaerales</taxon>
        <taxon>Nitrososphaeraceae</taxon>
        <taxon>Candidatus Nitrosocosmicus</taxon>
    </lineage>
</organism>
<protein>
    <submittedName>
        <fullName evidence="1">Uncharacterized protein</fullName>
    </submittedName>
</protein>
<proteinExistence type="predicted"/>
<sequence length="62" mass="7241">MILCKKFSAIDVLGINHPVKLMRYFNLQVKDSNSKITTNKFCIPRDTSYQISVKFKKDMQTL</sequence>
<keyword evidence="2" id="KW-1185">Reference proteome</keyword>
<accession>A0A484IA38</accession>
<dbReference type="EMBL" id="LR216287">
    <property type="protein sequence ID" value="VFJ13978.1"/>
    <property type="molecule type" value="Genomic_DNA"/>
</dbReference>
<dbReference type="KEGG" id="nfn:NFRAN_1656"/>
<gene>
    <name evidence="1" type="ORF">NFRAN_1656</name>
</gene>
<name>A0A484IA38_9ARCH</name>
<evidence type="ECO:0000313" key="1">
    <source>
        <dbReference type="EMBL" id="VFJ13978.1"/>
    </source>
</evidence>
<evidence type="ECO:0000313" key="2">
    <source>
        <dbReference type="Proteomes" id="UP000294299"/>
    </source>
</evidence>
<reference evidence="1 2" key="1">
    <citation type="submission" date="2019-02" db="EMBL/GenBank/DDBJ databases">
        <authorList>
            <person name="Lehtovirta-Morley E L."/>
        </authorList>
    </citation>
    <scope>NUCLEOTIDE SEQUENCE [LARGE SCALE GENOMIC DNA]</scope>
    <source>
        <strain evidence="1">NFRAN1</strain>
    </source>
</reference>